<dbReference type="RefSeq" id="WP_243902699.1">
    <property type="nucleotide sequence ID" value="NZ_CAWQFN010000645.1"/>
</dbReference>
<dbReference type="AlphaFoldDB" id="A0AAP5MAP9"/>
<comment type="caution">
    <text evidence="1">The sequence shown here is derived from an EMBL/GenBank/DDBJ whole genome shotgun (WGS) entry which is preliminary data.</text>
</comment>
<protein>
    <submittedName>
        <fullName evidence="1">Uncharacterized protein</fullName>
    </submittedName>
</protein>
<dbReference type="EMBL" id="JAALHA020000006">
    <property type="protein sequence ID" value="MDR9895894.1"/>
    <property type="molecule type" value="Genomic_DNA"/>
</dbReference>
<reference evidence="2" key="1">
    <citation type="journal article" date="2021" name="Science">
        <title>Hunting the eagle killer: A cyanobacterial neurotoxin causes vacuolar myelinopathy.</title>
        <authorList>
            <person name="Breinlinger S."/>
            <person name="Phillips T.J."/>
            <person name="Haram B.N."/>
            <person name="Mares J."/>
            <person name="Martinez Yerena J.A."/>
            <person name="Hrouzek P."/>
            <person name="Sobotka R."/>
            <person name="Henderson W.M."/>
            <person name="Schmieder P."/>
            <person name="Williams S.M."/>
            <person name="Lauderdale J.D."/>
            <person name="Wilde H.D."/>
            <person name="Gerrin W."/>
            <person name="Kust A."/>
            <person name="Washington J.W."/>
            <person name="Wagner C."/>
            <person name="Geier B."/>
            <person name="Liebeke M."/>
            <person name="Enke H."/>
            <person name="Niedermeyer T.H.J."/>
            <person name="Wilde S.B."/>
        </authorList>
    </citation>
    <scope>NUCLEOTIDE SEQUENCE [LARGE SCALE GENOMIC DNA]</scope>
    <source>
        <strain evidence="2">Thurmond2011</strain>
    </source>
</reference>
<accession>A0AAP5MAP9</accession>
<name>A0AAP5MAP9_9CYAN</name>
<proteinExistence type="predicted"/>
<dbReference type="Proteomes" id="UP000667802">
    <property type="component" value="Unassembled WGS sequence"/>
</dbReference>
<organism evidence="1 2">
    <name type="scientific">Aetokthonos hydrillicola Thurmond2011</name>
    <dbReference type="NCBI Taxonomy" id="2712845"/>
    <lineage>
        <taxon>Bacteria</taxon>
        <taxon>Bacillati</taxon>
        <taxon>Cyanobacteriota</taxon>
        <taxon>Cyanophyceae</taxon>
        <taxon>Nostocales</taxon>
        <taxon>Hapalosiphonaceae</taxon>
        <taxon>Aetokthonos</taxon>
    </lineage>
</organism>
<evidence type="ECO:0000313" key="2">
    <source>
        <dbReference type="Proteomes" id="UP000667802"/>
    </source>
</evidence>
<evidence type="ECO:0000313" key="1">
    <source>
        <dbReference type="EMBL" id="MDR9895894.1"/>
    </source>
</evidence>
<gene>
    <name evidence="1" type="ORF">G7B40_015170</name>
</gene>
<sequence>MSQPVAEAAVISEKVASRMSQYRIPRSLFWSQKTKVILAFYRYAITKYIYL</sequence>
<keyword evidence="2" id="KW-1185">Reference proteome</keyword>